<dbReference type="Proteomes" id="UP000481153">
    <property type="component" value="Unassembled WGS sequence"/>
</dbReference>
<accession>A0A6G0W9B3</accession>
<dbReference type="InterPro" id="IPR011011">
    <property type="entry name" value="Znf_FYVE_PHD"/>
</dbReference>
<dbReference type="VEuPathDB" id="FungiDB:AeMF1_003933"/>
<evidence type="ECO:0000256" key="1">
    <source>
        <dbReference type="ARBA" id="ARBA00022723"/>
    </source>
</evidence>
<gene>
    <name evidence="6" type="ORF">Ae201684_017371</name>
</gene>
<evidence type="ECO:0000256" key="4">
    <source>
        <dbReference type="PROSITE-ProRule" id="PRU00091"/>
    </source>
</evidence>
<dbReference type="PANTHER" id="PTHR13510:SF44">
    <property type="entry name" value="RABENOSYN-5"/>
    <property type="match status" value="1"/>
</dbReference>
<evidence type="ECO:0000256" key="3">
    <source>
        <dbReference type="ARBA" id="ARBA00022833"/>
    </source>
</evidence>
<keyword evidence="2 4" id="KW-0863">Zinc-finger</keyword>
<dbReference type="InterPro" id="IPR052727">
    <property type="entry name" value="Rab4/Rab5_effector"/>
</dbReference>
<dbReference type="AlphaFoldDB" id="A0A6G0W9B3"/>
<dbReference type="InterPro" id="IPR017455">
    <property type="entry name" value="Znf_FYVE-rel"/>
</dbReference>
<keyword evidence="7" id="KW-1185">Reference proteome</keyword>
<evidence type="ECO:0000259" key="5">
    <source>
        <dbReference type="PROSITE" id="PS50178"/>
    </source>
</evidence>
<keyword evidence="3" id="KW-0862">Zinc</keyword>
<dbReference type="EMBL" id="VJMJ01000295">
    <property type="protein sequence ID" value="KAF0723795.1"/>
    <property type="molecule type" value="Genomic_DNA"/>
</dbReference>
<comment type="caution">
    <text evidence="6">The sequence shown here is derived from an EMBL/GenBank/DDBJ whole genome shotgun (WGS) entry which is preliminary data.</text>
</comment>
<feature type="domain" description="FYVE-type" evidence="5">
    <location>
        <begin position="277"/>
        <end position="335"/>
    </location>
</feature>
<evidence type="ECO:0000313" key="7">
    <source>
        <dbReference type="Proteomes" id="UP000481153"/>
    </source>
</evidence>
<protein>
    <recommendedName>
        <fullName evidence="5">FYVE-type domain-containing protein</fullName>
    </recommendedName>
</protein>
<reference evidence="6 7" key="1">
    <citation type="submission" date="2019-07" db="EMBL/GenBank/DDBJ databases">
        <title>Genomics analysis of Aphanomyces spp. identifies a new class of oomycete effector associated with host adaptation.</title>
        <authorList>
            <person name="Gaulin E."/>
        </authorList>
    </citation>
    <scope>NUCLEOTIDE SEQUENCE [LARGE SCALE GENOMIC DNA]</scope>
    <source>
        <strain evidence="6 7">ATCC 201684</strain>
    </source>
</reference>
<dbReference type="PANTHER" id="PTHR13510">
    <property type="entry name" value="FYVE-FINGER-CONTAINING RAB5 EFFECTOR PROTEIN RABENOSYN-5-RELATED"/>
    <property type="match status" value="1"/>
</dbReference>
<dbReference type="Pfam" id="PF01363">
    <property type="entry name" value="FYVE"/>
    <property type="match status" value="1"/>
</dbReference>
<dbReference type="SMART" id="SM00064">
    <property type="entry name" value="FYVE"/>
    <property type="match status" value="1"/>
</dbReference>
<dbReference type="Gene3D" id="3.30.40.10">
    <property type="entry name" value="Zinc/RING finger domain, C3HC4 (zinc finger)"/>
    <property type="match status" value="1"/>
</dbReference>
<dbReference type="GO" id="GO:0008270">
    <property type="term" value="F:zinc ion binding"/>
    <property type="evidence" value="ECO:0007669"/>
    <property type="project" value="UniProtKB-KW"/>
</dbReference>
<name>A0A6G0W9B3_9STRA</name>
<organism evidence="6 7">
    <name type="scientific">Aphanomyces euteiches</name>
    <dbReference type="NCBI Taxonomy" id="100861"/>
    <lineage>
        <taxon>Eukaryota</taxon>
        <taxon>Sar</taxon>
        <taxon>Stramenopiles</taxon>
        <taxon>Oomycota</taxon>
        <taxon>Saprolegniomycetes</taxon>
        <taxon>Saprolegniales</taxon>
        <taxon>Verrucalvaceae</taxon>
        <taxon>Aphanomyces</taxon>
    </lineage>
</organism>
<dbReference type="PROSITE" id="PS50178">
    <property type="entry name" value="ZF_FYVE"/>
    <property type="match status" value="1"/>
</dbReference>
<keyword evidence="1" id="KW-0479">Metal-binding</keyword>
<sequence length="448" mass="50459">MRFMSKMAKEYLTSELDEALGRQVLFQRALFRASEFPKPISPEVCALAERKGYQLMQANTTRIDTSLSLQREIHGIKLYAKTLSNGDAIVQGVTSVPGTVAAVLGIFKMSTSELFTETMHSILPSIASQCATVATNGRAINMHWISMINLSREQHYRDMTFLSATQYFQHARMQDDEGSLYVATTNQDRAVCGTHIWESIEVPSLKQFSPSDTRCKRETVMNSGFFVDKASDDTCRVSFTIASINDPMAWIEIVVLSALQKLITICRSMQLIPQERWANAPTCHLCDKSFHYHTMRRRHHCRLCGHSICGTCSTFVTMELMESVRCCLLCAFEESQPSGSKTPTPRMSYAPTLASTFRDSTTSIDWYRRNRTSSVSSVYSAPDSTNDLSDESNARQARRAAMLERSASYLKLAITKPSPMLQPTRARTPPPTHKQQLYLLEEFGLMSH</sequence>
<dbReference type="InterPro" id="IPR013083">
    <property type="entry name" value="Znf_RING/FYVE/PHD"/>
</dbReference>
<dbReference type="InterPro" id="IPR000306">
    <property type="entry name" value="Znf_FYVE"/>
</dbReference>
<evidence type="ECO:0000256" key="2">
    <source>
        <dbReference type="ARBA" id="ARBA00022771"/>
    </source>
</evidence>
<proteinExistence type="predicted"/>
<dbReference type="SUPFAM" id="SSF57903">
    <property type="entry name" value="FYVE/PHD zinc finger"/>
    <property type="match status" value="1"/>
</dbReference>
<evidence type="ECO:0000313" key="6">
    <source>
        <dbReference type="EMBL" id="KAF0723795.1"/>
    </source>
</evidence>